<protein>
    <submittedName>
        <fullName evidence="2">Uncharacterized protein</fullName>
    </submittedName>
</protein>
<feature type="region of interest" description="Disordered" evidence="1">
    <location>
        <begin position="1"/>
        <end position="23"/>
    </location>
</feature>
<sequence length="83" mass="8987">MSDFDTNKAEKAKKKGSPLTMQLNLGPKDASRLHALHLDATITFDDMSIPKGVLIKAALIALEEMEPGKRADIVARVIAESGR</sequence>
<dbReference type="Proteomes" id="UP000774958">
    <property type="component" value="Unassembled WGS sequence"/>
</dbReference>
<dbReference type="KEGG" id="asr:WL1483_3328"/>
<organism evidence="2 4">
    <name type="scientific">Aeromonas schubertii</name>
    <dbReference type="NCBI Taxonomy" id="652"/>
    <lineage>
        <taxon>Bacteria</taxon>
        <taxon>Pseudomonadati</taxon>
        <taxon>Pseudomonadota</taxon>
        <taxon>Gammaproteobacteria</taxon>
        <taxon>Aeromonadales</taxon>
        <taxon>Aeromonadaceae</taxon>
        <taxon>Aeromonas</taxon>
    </lineage>
</organism>
<gene>
    <name evidence="3" type="ORF">LA374_04755</name>
    <name evidence="2" type="ORF">WL1483_3328</name>
</gene>
<dbReference type="Proteomes" id="UP000058114">
    <property type="component" value="Chromosome"/>
</dbReference>
<keyword evidence="5" id="KW-1185">Reference proteome</keyword>
<dbReference type="EMBL" id="JAIRBT010000005">
    <property type="protein sequence ID" value="MBZ6065527.1"/>
    <property type="molecule type" value="Genomic_DNA"/>
</dbReference>
<dbReference type="STRING" id="652.WL1483_3328"/>
<evidence type="ECO:0000256" key="1">
    <source>
        <dbReference type="SAM" id="MobiDB-lite"/>
    </source>
</evidence>
<dbReference type="PATRIC" id="fig|652.5.peg.483"/>
<evidence type="ECO:0000313" key="3">
    <source>
        <dbReference type="EMBL" id="MBZ6065527.1"/>
    </source>
</evidence>
<evidence type="ECO:0000313" key="4">
    <source>
        <dbReference type="Proteomes" id="UP000058114"/>
    </source>
</evidence>
<dbReference type="EMBL" id="CP013067">
    <property type="protein sequence ID" value="ALP42747.1"/>
    <property type="molecule type" value="Genomic_DNA"/>
</dbReference>
<proteinExistence type="predicted"/>
<accession>A0A0S2SM12</accession>
<dbReference type="OrthoDB" id="5591660at2"/>
<feature type="compositionally biased region" description="Basic and acidic residues" evidence="1">
    <location>
        <begin position="1"/>
        <end position="10"/>
    </location>
</feature>
<dbReference type="AlphaFoldDB" id="A0A0S2SM12"/>
<evidence type="ECO:0000313" key="5">
    <source>
        <dbReference type="Proteomes" id="UP000774958"/>
    </source>
</evidence>
<name>A0A0S2SM12_9GAMM</name>
<evidence type="ECO:0000313" key="2">
    <source>
        <dbReference type="EMBL" id="ALP42747.1"/>
    </source>
</evidence>
<reference evidence="3 5" key="3">
    <citation type="submission" date="2021-09" db="EMBL/GenBank/DDBJ databases">
        <title>Aeromonas schubertii isolated from Asian sea bass.</title>
        <authorList>
            <person name="Pinpimai K."/>
        </authorList>
    </citation>
    <scope>NUCLEOTIDE SEQUENCE [LARGE SCALE GENOMIC DNA]</scope>
    <source>
        <strain evidence="3 5">CHULA2021a</strain>
    </source>
</reference>
<reference evidence="2 4" key="2">
    <citation type="journal article" date="2016" name="Genome Announc.">
        <title>Complete Genome Sequence of the Highly Virulent Aeromonas schubertii Strain WL1483, Isolated from Diseased Snakehead Fish (Channa argus) in China.</title>
        <authorList>
            <person name="Liu L."/>
            <person name="Li N."/>
            <person name="Zhang D."/>
            <person name="Fu X."/>
            <person name="Shi C."/>
            <person name="Lin Q."/>
            <person name="Hao G."/>
        </authorList>
    </citation>
    <scope>NUCLEOTIDE SEQUENCE [LARGE SCALE GENOMIC DNA]</scope>
    <source>
        <strain evidence="2 4">WL1483</strain>
    </source>
</reference>
<reference evidence="4" key="1">
    <citation type="submission" date="2015-10" db="EMBL/GenBank/DDBJ databases">
        <title>Complete Genome Sequence of Aeromonas schubertii strain WL1483.</title>
        <authorList>
            <person name="Liu L."/>
        </authorList>
    </citation>
    <scope>NUCLEOTIDE SEQUENCE [LARGE SCALE GENOMIC DNA]</scope>
    <source>
        <strain evidence="4">WL1483</strain>
    </source>
</reference>
<dbReference type="RefSeq" id="WP_050667790.1">
    <property type="nucleotide sequence ID" value="NZ_CDDB01000089.1"/>
</dbReference>